<feature type="domain" description="SET" evidence="2">
    <location>
        <begin position="171"/>
        <end position="397"/>
    </location>
</feature>
<dbReference type="InterPro" id="IPR046341">
    <property type="entry name" value="SET_dom_sf"/>
</dbReference>
<feature type="compositionally biased region" description="Polar residues" evidence="1">
    <location>
        <begin position="67"/>
        <end position="80"/>
    </location>
</feature>
<dbReference type="SUPFAM" id="SSF82199">
    <property type="entry name" value="SET domain"/>
    <property type="match status" value="1"/>
</dbReference>
<evidence type="ECO:0000259" key="2">
    <source>
        <dbReference type="PROSITE" id="PS50280"/>
    </source>
</evidence>
<dbReference type="InterPro" id="IPR001214">
    <property type="entry name" value="SET_dom"/>
</dbReference>
<organism evidence="3 4">
    <name type="scientific">Oculimacula yallundae</name>
    <dbReference type="NCBI Taxonomy" id="86028"/>
    <lineage>
        <taxon>Eukaryota</taxon>
        <taxon>Fungi</taxon>
        <taxon>Dikarya</taxon>
        <taxon>Ascomycota</taxon>
        <taxon>Pezizomycotina</taxon>
        <taxon>Leotiomycetes</taxon>
        <taxon>Helotiales</taxon>
        <taxon>Ploettnerulaceae</taxon>
        <taxon>Oculimacula</taxon>
    </lineage>
</organism>
<dbReference type="Proteomes" id="UP001595075">
    <property type="component" value="Unassembled WGS sequence"/>
</dbReference>
<name>A0ABR4CLL2_9HELO</name>
<accession>A0ABR4CLL2</accession>
<reference evidence="3 4" key="1">
    <citation type="journal article" date="2024" name="Commun. Biol.">
        <title>Comparative genomic analysis of thermophilic fungi reveals convergent evolutionary adaptations and gene losses.</title>
        <authorList>
            <person name="Steindorff A.S."/>
            <person name="Aguilar-Pontes M.V."/>
            <person name="Robinson A.J."/>
            <person name="Andreopoulos B."/>
            <person name="LaButti K."/>
            <person name="Kuo A."/>
            <person name="Mondo S."/>
            <person name="Riley R."/>
            <person name="Otillar R."/>
            <person name="Haridas S."/>
            <person name="Lipzen A."/>
            <person name="Grimwood J."/>
            <person name="Schmutz J."/>
            <person name="Clum A."/>
            <person name="Reid I.D."/>
            <person name="Moisan M.C."/>
            <person name="Butler G."/>
            <person name="Nguyen T.T.M."/>
            <person name="Dewar K."/>
            <person name="Conant G."/>
            <person name="Drula E."/>
            <person name="Henrissat B."/>
            <person name="Hansel C."/>
            <person name="Singer S."/>
            <person name="Hutchinson M.I."/>
            <person name="de Vries R.P."/>
            <person name="Natvig D.O."/>
            <person name="Powell A.J."/>
            <person name="Tsang A."/>
            <person name="Grigoriev I.V."/>
        </authorList>
    </citation>
    <scope>NUCLEOTIDE SEQUENCE [LARGE SCALE GENOMIC DNA]</scope>
    <source>
        <strain evidence="3 4">CBS 494.80</strain>
    </source>
</reference>
<feature type="region of interest" description="Disordered" evidence="1">
    <location>
        <begin position="59"/>
        <end position="147"/>
    </location>
</feature>
<evidence type="ECO:0000313" key="4">
    <source>
        <dbReference type="Proteomes" id="UP001595075"/>
    </source>
</evidence>
<feature type="compositionally biased region" description="Acidic residues" evidence="1">
    <location>
        <begin position="134"/>
        <end position="145"/>
    </location>
</feature>
<feature type="compositionally biased region" description="Basic and acidic residues" evidence="1">
    <location>
        <begin position="123"/>
        <end position="133"/>
    </location>
</feature>
<protein>
    <recommendedName>
        <fullName evidence="2">SET domain-containing protein</fullName>
    </recommendedName>
</protein>
<dbReference type="EMBL" id="JAZHXI010000006">
    <property type="protein sequence ID" value="KAL2070824.1"/>
    <property type="molecule type" value="Genomic_DNA"/>
</dbReference>
<proteinExistence type="predicted"/>
<sequence>MPRIFPFNCIPYIFKKNTGPASEAAPGSEQPINQIASPFPKSSAELRHTSLVDYVEDIVGDPVGQPNHRNASPAPNQSAEPPSDPVVHPGRNVVAPAIGVPSSGESDEELSDEGCVTAPSSPVKDKGKGRATSEDDPGIQGDDDGLPLSRRRRLTMFAENTDPNQGPEYVSPDQLFEIRERVCGPGRGLFAAVNIKDEQVIMSDESVVTLCFYKDVPDLANGKPCVSDRVVSYRLDEIVNRSANGENASRDHVLEETQYIAGDDVQTQVRKRLIADYGHLTESNSMKADVFKHLYPDPLHQYGGDWLLRVWQRYSRTQVPPPCSIDLKQLQPAFTTIKPSTEPHDCSSLFQKINYINHCCFPNADLCYDSVLGGRSFAVLRARGNILRNDEITIDFDDWDMPHEVTIPGFEDINGDPCDCEVCLGGYKDPMAWFTRD</sequence>
<dbReference type="PROSITE" id="PS50280">
    <property type="entry name" value="SET"/>
    <property type="match status" value="1"/>
</dbReference>
<evidence type="ECO:0000256" key="1">
    <source>
        <dbReference type="SAM" id="MobiDB-lite"/>
    </source>
</evidence>
<comment type="caution">
    <text evidence="3">The sequence shown here is derived from an EMBL/GenBank/DDBJ whole genome shotgun (WGS) entry which is preliminary data.</text>
</comment>
<keyword evidence="4" id="KW-1185">Reference proteome</keyword>
<gene>
    <name evidence="3" type="ORF">VTL71DRAFT_13850</name>
</gene>
<dbReference type="Gene3D" id="2.170.270.10">
    <property type="entry name" value="SET domain"/>
    <property type="match status" value="1"/>
</dbReference>
<evidence type="ECO:0000313" key="3">
    <source>
        <dbReference type="EMBL" id="KAL2070824.1"/>
    </source>
</evidence>
<dbReference type="Pfam" id="PF00856">
    <property type="entry name" value="SET"/>
    <property type="match status" value="1"/>
</dbReference>